<keyword evidence="3" id="KW-1185">Reference proteome</keyword>
<accession>A0A4Y7Q667</accession>
<dbReference type="InterPro" id="IPR000210">
    <property type="entry name" value="BTB/POZ_dom"/>
</dbReference>
<dbReference type="CDD" id="cd18186">
    <property type="entry name" value="BTB_POZ_ZBTB_KLHL-like"/>
    <property type="match status" value="1"/>
</dbReference>
<feature type="non-terminal residue" evidence="2">
    <location>
        <position position="1"/>
    </location>
</feature>
<dbReference type="InterPro" id="IPR011333">
    <property type="entry name" value="SKP1/BTB/POZ_sf"/>
</dbReference>
<proteinExistence type="predicted"/>
<evidence type="ECO:0000313" key="3">
    <source>
        <dbReference type="Proteomes" id="UP000294933"/>
    </source>
</evidence>
<gene>
    <name evidence="2" type="ORF">BD410DRAFT_704575</name>
</gene>
<feature type="domain" description="BTB" evidence="1">
    <location>
        <begin position="9"/>
        <end position="75"/>
    </location>
</feature>
<dbReference type="Proteomes" id="UP000294933">
    <property type="component" value="Unassembled WGS sequence"/>
</dbReference>
<evidence type="ECO:0000313" key="2">
    <source>
        <dbReference type="EMBL" id="TDL22642.1"/>
    </source>
</evidence>
<reference evidence="2 3" key="1">
    <citation type="submission" date="2018-06" db="EMBL/GenBank/DDBJ databases">
        <title>A transcriptomic atlas of mushroom development highlights an independent origin of complex multicellularity.</title>
        <authorList>
            <consortium name="DOE Joint Genome Institute"/>
            <person name="Krizsan K."/>
            <person name="Almasi E."/>
            <person name="Merenyi Z."/>
            <person name="Sahu N."/>
            <person name="Viragh M."/>
            <person name="Koszo T."/>
            <person name="Mondo S."/>
            <person name="Kiss B."/>
            <person name="Balint B."/>
            <person name="Kues U."/>
            <person name="Barry K."/>
            <person name="Hegedus J.C."/>
            <person name="Henrissat B."/>
            <person name="Johnson J."/>
            <person name="Lipzen A."/>
            <person name="Ohm R."/>
            <person name="Nagy I."/>
            <person name="Pangilinan J."/>
            <person name="Yan J."/>
            <person name="Xiong Y."/>
            <person name="Grigoriev I.V."/>
            <person name="Hibbett D.S."/>
            <person name="Nagy L.G."/>
        </authorList>
    </citation>
    <scope>NUCLEOTIDE SEQUENCE [LARGE SCALE GENOMIC DNA]</scope>
    <source>
        <strain evidence="2 3">SZMC22713</strain>
    </source>
</reference>
<dbReference type="OrthoDB" id="2879636at2759"/>
<feature type="non-terminal residue" evidence="2">
    <location>
        <position position="196"/>
    </location>
</feature>
<evidence type="ECO:0000259" key="1">
    <source>
        <dbReference type="PROSITE" id="PS50097"/>
    </source>
</evidence>
<dbReference type="Gene3D" id="3.30.710.10">
    <property type="entry name" value="Potassium Channel Kv1.1, Chain A"/>
    <property type="match status" value="1"/>
</dbReference>
<protein>
    <recommendedName>
        <fullName evidence="1">BTB domain-containing protein</fullName>
    </recommendedName>
</protein>
<dbReference type="PROSITE" id="PS50097">
    <property type="entry name" value="BTB"/>
    <property type="match status" value="1"/>
</dbReference>
<dbReference type="SUPFAM" id="SSF54695">
    <property type="entry name" value="POZ domain"/>
    <property type="match status" value="1"/>
</dbReference>
<dbReference type="AlphaFoldDB" id="A0A4Y7Q667"/>
<dbReference type="EMBL" id="ML170174">
    <property type="protein sequence ID" value="TDL22642.1"/>
    <property type="molecule type" value="Genomic_DNA"/>
</dbReference>
<dbReference type="VEuPathDB" id="FungiDB:BD410DRAFT_704575"/>
<name>A0A4Y7Q667_9AGAM</name>
<dbReference type="Pfam" id="PF00651">
    <property type="entry name" value="BTB"/>
    <property type="match status" value="1"/>
</dbReference>
<organism evidence="2 3">
    <name type="scientific">Rickenella mellea</name>
    <dbReference type="NCBI Taxonomy" id="50990"/>
    <lineage>
        <taxon>Eukaryota</taxon>
        <taxon>Fungi</taxon>
        <taxon>Dikarya</taxon>
        <taxon>Basidiomycota</taxon>
        <taxon>Agaricomycotina</taxon>
        <taxon>Agaricomycetes</taxon>
        <taxon>Hymenochaetales</taxon>
        <taxon>Rickenellaceae</taxon>
        <taxon>Rickenella</taxon>
    </lineage>
</organism>
<sequence>HANLWFEDGNIILATSFSVFRVHRGVLSINSPVFADTFSLPQPDTIENTFEGASVVDMCDDDELAHLLHVIYDRRYYRGGSETSFDKISALLRMSTKYQVDDLRNEIISHLALAYPSTLEKYMEAVDPKTQLSLFPSFTGQHFAVAGLARETNANILLPAALWRSSCESMDDILNGIQDLSGSLHRLPETDMRLCV</sequence>